<reference evidence="9 10" key="1">
    <citation type="submission" date="2017-03" db="EMBL/GenBank/DDBJ databases">
        <title>Genome sequence of Clostridium hungatei DSM 14427.</title>
        <authorList>
            <person name="Poehlein A."/>
            <person name="Daniel R."/>
        </authorList>
    </citation>
    <scope>NUCLEOTIDE SEQUENCE [LARGE SCALE GENOMIC DNA]</scope>
    <source>
        <strain evidence="9 10">DSM 14427</strain>
    </source>
</reference>
<proteinExistence type="predicted"/>
<evidence type="ECO:0000256" key="2">
    <source>
        <dbReference type="ARBA" id="ARBA00022475"/>
    </source>
</evidence>
<feature type="domain" description="ABC3 transporter permease C-terminal" evidence="8">
    <location>
        <begin position="885"/>
        <end position="1002"/>
    </location>
</feature>
<dbReference type="STRING" id="48256.CLHUN_09360"/>
<keyword evidence="6" id="KW-0175">Coiled coil</keyword>
<evidence type="ECO:0000256" key="7">
    <source>
        <dbReference type="SAM" id="Phobius"/>
    </source>
</evidence>
<dbReference type="RefSeq" id="WP_080063381.1">
    <property type="nucleotide sequence ID" value="NZ_MZGX01000004.1"/>
</dbReference>
<feature type="domain" description="ABC3 transporter permease C-terminal" evidence="8">
    <location>
        <begin position="483"/>
        <end position="597"/>
    </location>
</feature>
<feature type="coiled-coil region" evidence="6">
    <location>
        <begin position="259"/>
        <end position="343"/>
    </location>
</feature>
<feature type="transmembrane region" description="Helical" evidence="7">
    <location>
        <begin position="649"/>
        <end position="669"/>
    </location>
</feature>
<feature type="transmembrane region" description="Helical" evidence="7">
    <location>
        <begin position="528"/>
        <end position="556"/>
    </location>
</feature>
<organism evidence="9 10">
    <name type="scientific">Ruminiclostridium hungatei</name>
    <name type="common">Clostridium hungatei</name>
    <dbReference type="NCBI Taxonomy" id="48256"/>
    <lineage>
        <taxon>Bacteria</taxon>
        <taxon>Bacillati</taxon>
        <taxon>Bacillota</taxon>
        <taxon>Clostridia</taxon>
        <taxon>Eubacteriales</taxon>
        <taxon>Oscillospiraceae</taxon>
        <taxon>Ruminiclostridium</taxon>
    </lineage>
</organism>
<evidence type="ECO:0000256" key="5">
    <source>
        <dbReference type="ARBA" id="ARBA00023136"/>
    </source>
</evidence>
<dbReference type="Pfam" id="PF02687">
    <property type="entry name" value="FtsX"/>
    <property type="match status" value="2"/>
</dbReference>
<dbReference type="Proteomes" id="UP000191554">
    <property type="component" value="Unassembled WGS sequence"/>
</dbReference>
<dbReference type="InterPro" id="IPR003838">
    <property type="entry name" value="ABC3_permease_C"/>
</dbReference>
<dbReference type="PANTHER" id="PTHR30287">
    <property type="entry name" value="MEMBRANE COMPONENT OF PREDICTED ABC SUPERFAMILY METABOLITE UPTAKE TRANSPORTER"/>
    <property type="match status" value="1"/>
</dbReference>
<evidence type="ECO:0000256" key="4">
    <source>
        <dbReference type="ARBA" id="ARBA00022989"/>
    </source>
</evidence>
<gene>
    <name evidence="9" type="ORF">CLHUN_09360</name>
</gene>
<feature type="transmembrane region" description="Helical" evidence="7">
    <location>
        <begin position="576"/>
        <end position="596"/>
    </location>
</feature>
<evidence type="ECO:0000313" key="9">
    <source>
        <dbReference type="EMBL" id="OPX45557.1"/>
    </source>
</evidence>
<name>A0A1V4SQN7_RUMHU</name>
<keyword evidence="4 7" id="KW-1133">Transmembrane helix</keyword>
<feature type="transmembrane region" description="Helical" evidence="7">
    <location>
        <begin position="971"/>
        <end position="994"/>
    </location>
</feature>
<comment type="caution">
    <text evidence="9">The sequence shown here is derived from an EMBL/GenBank/DDBJ whole genome shotgun (WGS) entry which is preliminary data.</text>
</comment>
<feature type="transmembrane region" description="Helical" evidence="7">
    <location>
        <begin position="20"/>
        <end position="37"/>
    </location>
</feature>
<evidence type="ECO:0000313" key="10">
    <source>
        <dbReference type="Proteomes" id="UP000191554"/>
    </source>
</evidence>
<comment type="subcellular location">
    <subcellularLocation>
        <location evidence="1">Cell membrane</location>
        <topology evidence="1">Multi-pass membrane protein</topology>
    </subcellularLocation>
</comment>
<dbReference type="GO" id="GO:0005886">
    <property type="term" value="C:plasma membrane"/>
    <property type="evidence" value="ECO:0007669"/>
    <property type="project" value="UniProtKB-SubCell"/>
</dbReference>
<accession>A0A1V4SQN7</accession>
<keyword evidence="3 7" id="KW-0812">Transmembrane</keyword>
<dbReference type="AlphaFoldDB" id="A0A1V4SQN7"/>
<evidence type="ECO:0000256" key="3">
    <source>
        <dbReference type="ARBA" id="ARBA00022692"/>
    </source>
</evidence>
<feature type="coiled-coil region" evidence="6">
    <location>
        <begin position="367"/>
        <end position="454"/>
    </location>
</feature>
<keyword evidence="10" id="KW-1185">Reference proteome</keyword>
<evidence type="ECO:0000259" key="8">
    <source>
        <dbReference type="Pfam" id="PF02687"/>
    </source>
</evidence>
<dbReference type="OrthoDB" id="5137249at2"/>
<evidence type="ECO:0000256" key="1">
    <source>
        <dbReference type="ARBA" id="ARBA00004651"/>
    </source>
</evidence>
<feature type="transmembrane region" description="Helical" evidence="7">
    <location>
        <begin position="479"/>
        <end position="500"/>
    </location>
</feature>
<dbReference type="PANTHER" id="PTHR30287:SF1">
    <property type="entry name" value="INNER MEMBRANE PROTEIN"/>
    <property type="match status" value="1"/>
</dbReference>
<protein>
    <submittedName>
        <fullName evidence="9">FtsX-like permease family protein</fullName>
    </submittedName>
</protein>
<keyword evidence="2" id="KW-1003">Cell membrane</keyword>
<dbReference type="EMBL" id="MZGX01000004">
    <property type="protein sequence ID" value="OPX45557.1"/>
    <property type="molecule type" value="Genomic_DNA"/>
</dbReference>
<feature type="transmembrane region" description="Helical" evidence="7">
    <location>
        <begin position="935"/>
        <end position="956"/>
    </location>
</feature>
<dbReference type="InterPro" id="IPR038766">
    <property type="entry name" value="Membrane_comp_ABC_pdt"/>
</dbReference>
<keyword evidence="5 7" id="KW-0472">Membrane</keyword>
<sequence length="1011" mass="114003">MKNAHLKDTFRELWRTRSRFIAIFAIIALGTGFFAGVKVTCPDMQLTADRYFDDYKLMDLRLVSTYGFNREDAEAVRGSEAVREIMPAYTLDAIVKTKNEDKVAKIHSIPVGGTGGSNTGYLNRYRVIEGRLPQKQGECAIEKGKLGGISIELGEKITLDSGKEGEAITHRLKRSTYEVVGYIETPYYLTFEKGTSSLGNGTVTLYAAIPEEDFNMEVYTDIYLTLKSTQDLSAFSSKYESSITAGKEKFEAIADVREEQRFSETYKTAEEKLEDSKKQLADGEKEQKEKLAEALEKLEKGEAGIQSGRRELARQKSEYNSKTAMAAKEINKAKEQLESGEKQYFQQLSLFEKNKELLPPEQAALNEAALKEARKKLDAGAAELEKQKAVYEKSREEGAQRLLKAGQDIDAHEKELIDGRNEYEEQKKASHKKLQDAKKEIAEAEGKLEDIEKPQWYITGRNNNPGYSSYSEDTKRVDAVARIFPVFFFIVAAFVCLTTMTRMVEEQRTQIGTLKALGYGNFTIAAKYLVYAATASIAGSMAGLAVGLKLFPYVITNAYGMLYRLPPTIMPFRADYVFWITLGALACTSLAVYLACYKELTEQPSALMRPKAPKMGKRVLLERVPFIWSRLNFFSKVTVRNLFRYKKRLFMTLLGVAGCTALMLAGFGLRDAISSIVPKQYGDVFKFNAMIILDENAKEQERTEALEILSRDGNIQSTLDVRIKNYEAGYNGDWQKVNLIVPGDRDKLQEFISIHKMKGKKPIELSHNGVVIGEKLAKTLDLHAGDKMTIKDGDFKSVEVTIDGINENYALHYVYMTAELYREKFGEEPVLNGVLVTMKEVSQESEDQISSKLVNKKAVLQMNFNRTNQQNFSDMVGNLNSIVFVMIISAGALAFVVLYNLTNINITERIREIASIKVLGFYDLEVSEYVFRENIILTLINVFIGLLGGIVLNRFVLETSEIDVVMFGREIYWYSYVMSALLTVAFAVLVNIVMHFRLKKISMIESLKSVE</sequence>
<feature type="transmembrane region" description="Helical" evidence="7">
    <location>
        <begin position="879"/>
        <end position="901"/>
    </location>
</feature>
<evidence type="ECO:0000256" key="6">
    <source>
        <dbReference type="SAM" id="Coils"/>
    </source>
</evidence>